<dbReference type="PANTHER" id="PTHR23028">
    <property type="entry name" value="ACETYLTRANSFERASE"/>
    <property type="match status" value="1"/>
</dbReference>
<keyword evidence="1" id="KW-0472">Membrane</keyword>
<dbReference type="RefSeq" id="WP_182042494.1">
    <property type="nucleotide sequence ID" value="NZ_JACDZE010000001.1"/>
</dbReference>
<keyword evidence="3" id="KW-0808">Transferase</keyword>
<feature type="transmembrane region" description="Helical" evidence="1">
    <location>
        <begin position="270"/>
        <end position="288"/>
    </location>
</feature>
<sequence>MADKKFFDLLQVYRGIAALLVVIHHTYTSFSYFKGLNFPPLEFIASIGKYGVDFFFVLSGFIIAFTTFRFRDNPNFLKKYTFNRIIRIYIPYLPISIGMLILYAIIPGFSDSNRSISLLTSLTLIPNGNPALSVAWTLVFEMFFYLVYGLNFFSKKLWYGFLTLWICSIIGVNIFDVDAKGAFANLVFNMYNLEFIFGVFVAYVVKSQIIVKRNYSLLFACLSFLVFLMIKILELKTFRFSTNLLFAFSMGWFVYLAVKYWNVKMGNRSIAMLIGNSSYSLYLLHNPIQSFMVKLLPDLKQQYLILLEFTLVVIVCCIVSYLYYLVFEKKVLNKIKLKFEPVFIEK</sequence>
<feature type="transmembrane region" description="Helical" evidence="1">
    <location>
        <begin position="217"/>
        <end position="234"/>
    </location>
</feature>
<dbReference type="EMBL" id="JACDZE010000001">
    <property type="protein sequence ID" value="MBA5628918.1"/>
    <property type="molecule type" value="Genomic_DNA"/>
</dbReference>
<dbReference type="AlphaFoldDB" id="A0A838ZI45"/>
<keyword evidence="4" id="KW-1185">Reference proteome</keyword>
<reference evidence="3 4" key="1">
    <citation type="submission" date="2020-07" db="EMBL/GenBank/DDBJ databases">
        <title>Moheibacter lacus sp. nov., a member of the family Flavobacteriaceae isolated from freshwater lake sediment.</title>
        <authorList>
            <person name="Liu Y."/>
        </authorList>
    </citation>
    <scope>NUCLEOTIDE SEQUENCE [LARGE SCALE GENOMIC DNA]</scope>
    <source>
        <strain evidence="3 4">BDHS18</strain>
    </source>
</reference>
<feature type="domain" description="Acyltransferase 3" evidence="2">
    <location>
        <begin position="12"/>
        <end position="324"/>
    </location>
</feature>
<accession>A0A838ZI45</accession>
<dbReference type="GO" id="GO:0000271">
    <property type="term" value="P:polysaccharide biosynthetic process"/>
    <property type="evidence" value="ECO:0007669"/>
    <property type="project" value="TreeGrafter"/>
</dbReference>
<feature type="transmembrane region" description="Helical" evidence="1">
    <location>
        <begin position="240"/>
        <end position="258"/>
    </location>
</feature>
<dbReference type="PANTHER" id="PTHR23028:SF131">
    <property type="entry name" value="BLR2367 PROTEIN"/>
    <property type="match status" value="1"/>
</dbReference>
<dbReference type="GO" id="GO:0016747">
    <property type="term" value="F:acyltransferase activity, transferring groups other than amino-acyl groups"/>
    <property type="evidence" value="ECO:0007669"/>
    <property type="project" value="InterPro"/>
</dbReference>
<evidence type="ECO:0000259" key="2">
    <source>
        <dbReference type="Pfam" id="PF01757"/>
    </source>
</evidence>
<dbReference type="InterPro" id="IPR050879">
    <property type="entry name" value="Acyltransferase_3"/>
</dbReference>
<feature type="transmembrane region" description="Helical" evidence="1">
    <location>
        <begin position="12"/>
        <end position="30"/>
    </location>
</feature>
<feature type="transmembrane region" description="Helical" evidence="1">
    <location>
        <begin position="89"/>
        <end position="110"/>
    </location>
</feature>
<keyword evidence="1" id="KW-0812">Transmembrane</keyword>
<evidence type="ECO:0000313" key="3">
    <source>
        <dbReference type="EMBL" id="MBA5628918.1"/>
    </source>
</evidence>
<protein>
    <submittedName>
        <fullName evidence="3">Acyltransferase</fullName>
    </submittedName>
</protein>
<evidence type="ECO:0000313" key="4">
    <source>
        <dbReference type="Proteomes" id="UP000552241"/>
    </source>
</evidence>
<feature type="transmembrane region" description="Helical" evidence="1">
    <location>
        <begin position="50"/>
        <end position="68"/>
    </location>
</feature>
<proteinExistence type="predicted"/>
<keyword evidence="1" id="KW-1133">Transmembrane helix</keyword>
<feature type="transmembrane region" description="Helical" evidence="1">
    <location>
        <begin position="130"/>
        <end position="150"/>
    </location>
</feature>
<feature type="transmembrane region" description="Helical" evidence="1">
    <location>
        <begin position="157"/>
        <end position="175"/>
    </location>
</feature>
<gene>
    <name evidence="3" type="ORF">HU137_03930</name>
</gene>
<keyword evidence="3" id="KW-0012">Acyltransferase</keyword>
<feature type="transmembrane region" description="Helical" evidence="1">
    <location>
        <begin position="303"/>
        <end position="326"/>
    </location>
</feature>
<name>A0A838ZI45_9FLAO</name>
<dbReference type="InterPro" id="IPR002656">
    <property type="entry name" value="Acyl_transf_3_dom"/>
</dbReference>
<dbReference type="GO" id="GO:0016020">
    <property type="term" value="C:membrane"/>
    <property type="evidence" value="ECO:0007669"/>
    <property type="project" value="TreeGrafter"/>
</dbReference>
<dbReference type="Proteomes" id="UP000552241">
    <property type="component" value="Unassembled WGS sequence"/>
</dbReference>
<dbReference type="Pfam" id="PF01757">
    <property type="entry name" value="Acyl_transf_3"/>
    <property type="match status" value="1"/>
</dbReference>
<feature type="transmembrane region" description="Helical" evidence="1">
    <location>
        <begin position="181"/>
        <end position="205"/>
    </location>
</feature>
<evidence type="ECO:0000256" key="1">
    <source>
        <dbReference type="SAM" id="Phobius"/>
    </source>
</evidence>
<organism evidence="3 4">
    <name type="scientific">Moheibacter lacus</name>
    <dbReference type="NCBI Taxonomy" id="2745851"/>
    <lineage>
        <taxon>Bacteria</taxon>
        <taxon>Pseudomonadati</taxon>
        <taxon>Bacteroidota</taxon>
        <taxon>Flavobacteriia</taxon>
        <taxon>Flavobacteriales</taxon>
        <taxon>Weeksellaceae</taxon>
        <taxon>Moheibacter</taxon>
    </lineage>
</organism>
<comment type="caution">
    <text evidence="3">The sequence shown here is derived from an EMBL/GenBank/DDBJ whole genome shotgun (WGS) entry which is preliminary data.</text>
</comment>